<evidence type="ECO:0000256" key="1">
    <source>
        <dbReference type="ARBA" id="ARBA00022723"/>
    </source>
</evidence>
<dbReference type="Gene3D" id="6.10.140.2220">
    <property type="match status" value="1"/>
</dbReference>
<dbReference type="Pfam" id="PF01753">
    <property type="entry name" value="zf-MYND"/>
    <property type="match status" value="1"/>
</dbReference>
<protein>
    <recommendedName>
        <fullName evidence="5">MYND-type domain-containing protein</fullName>
    </recommendedName>
</protein>
<proteinExistence type="predicted"/>
<evidence type="ECO:0000256" key="4">
    <source>
        <dbReference type="PROSITE-ProRule" id="PRU00134"/>
    </source>
</evidence>
<organism evidence="6 7">
    <name type="scientific">Tetraparma gracilis</name>
    <dbReference type="NCBI Taxonomy" id="2962635"/>
    <lineage>
        <taxon>Eukaryota</taxon>
        <taxon>Sar</taxon>
        <taxon>Stramenopiles</taxon>
        <taxon>Ochrophyta</taxon>
        <taxon>Bolidophyceae</taxon>
        <taxon>Parmales</taxon>
        <taxon>Triparmaceae</taxon>
        <taxon>Tetraparma</taxon>
    </lineage>
</organism>
<dbReference type="SUPFAM" id="SSF144232">
    <property type="entry name" value="HIT/MYND zinc finger-like"/>
    <property type="match status" value="1"/>
</dbReference>
<feature type="domain" description="MYND-type" evidence="5">
    <location>
        <begin position="218"/>
        <end position="254"/>
    </location>
</feature>
<dbReference type="InterPro" id="IPR002893">
    <property type="entry name" value="Znf_MYND"/>
</dbReference>
<gene>
    <name evidence="6" type="ORF">TeGR_g10978</name>
</gene>
<name>A0ABQ6MDN2_9STRA</name>
<accession>A0ABQ6MDN2</accession>
<comment type="caution">
    <text evidence="6">The sequence shown here is derived from an EMBL/GenBank/DDBJ whole genome shotgun (WGS) entry which is preliminary data.</text>
</comment>
<evidence type="ECO:0000313" key="6">
    <source>
        <dbReference type="EMBL" id="GMI24437.1"/>
    </source>
</evidence>
<evidence type="ECO:0000259" key="5">
    <source>
        <dbReference type="PROSITE" id="PS50865"/>
    </source>
</evidence>
<evidence type="ECO:0000256" key="3">
    <source>
        <dbReference type="ARBA" id="ARBA00022833"/>
    </source>
</evidence>
<sequence>MSSPPPGPPALVIQFVGVEEDLLHNLCSNRKFEEAEAEFDQMASDVGFALVLRQCLRYRCQENGTGCYAFLGCMNGERPPLRLVKKMLEVDPTLLNVEVFPRGELGMLLTPLTELCLNSPMAHDDIDVFRLVVRHDPGALVGWLRPDGALQHVDLLARRADPSEKFPRAAGPGYERIRELVGLLAAAHAASNYKAIEHMCGSSPQLDERIAATPAVCGGFCDNTEGLKPCSCRTVSFCCKNCQRSVWRKHKAVCRAVMSGEMKAEE</sequence>
<evidence type="ECO:0000256" key="2">
    <source>
        <dbReference type="ARBA" id="ARBA00022771"/>
    </source>
</evidence>
<reference evidence="6 7" key="1">
    <citation type="journal article" date="2023" name="Commun. Biol.">
        <title>Genome analysis of Parmales, the sister group of diatoms, reveals the evolutionary specialization of diatoms from phago-mixotrophs to photoautotrophs.</title>
        <authorList>
            <person name="Ban H."/>
            <person name="Sato S."/>
            <person name="Yoshikawa S."/>
            <person name="Yamada K."/>
            <person name="Nakamura Y."/>
            <person name="Ichinomiya M."/>
            <person name="Sato N."/>
            <person name="Blanc-Mathieu R."/>
            <person name="Endo H."/>
            <person name="Kuwata A."/>
            <person name="Ogata H."/>
        </authorList>
    </citation>
    <scope>NUCLEOTIDE SEQUENCE [LARGE SCALE GENOMIC DNA]</scope>
</reference>
<keyword evidence="7" id="KW-1185">Reference proteome</keyword>
<dbReference type="Proteomes" id="UP001165060">
    <property type="component" value="Unassembled WGS sequence"/>
</dbReference>
<keyword evidence="3" id="KW-0862">Zinc</keyword>
<evidence type="ECO:0000313" key="7">
    <source>
        <dbReference type="Proteomes" id="UP001165060"/>
    </source>
</evidence>
<keyword evidence="1" id="KW-0479">Metal-binding</keyword>
<keyword evidence="2 4" id="KW-0863">Zinc-finger</keyword>
<dbReference type="EMBL" id="BRYB01000169">
    <property type="protein sequence ID" value="GMI24437.1"/>
    <property type="molecule type" value="Genomic_DNA"/>
</dbReference>
<dbReference type="PROSITE" id="PS50865">
    <property type="entry name" value="ZF_MYND_2"/>
    <property type="match status" value="1"/>
</dbReference>